<keyword evidence="1" id="KW-0479">Metal-binding</keyword>
<keyword evidence="2" id="KW-0677">Repeat</keyword>
<dbReference type="InterPro" id="IPR002048">
    <property type="entry name" value="EF_hand_dom"/>
</dbReference>
<keyword evidence="3" id="KW-0106">Calcium</keyword>
<dbReference type="OrthoDB" id="444540at2759"/>
<dbReference type="GeneID" id="22574475"/>
<evidence type="ECO:0000313" key="5">
    <source>
        <dbReference type="EMBL" id="AIN97761.1"/>
    </source>
</evidence>
<dbReference type="eggNOG" id="KOG0032">
    <property type="taxonomic scope" value="Eukaryota"/>
</dbReference>
<name>A0A088S853_LEIPA</name>
<dbReference type="RefSeq" id="XP_010698468.1">
    <property type="nucleotide sequence ID" value="XM_010700166.1"/>
</dbReference>
<dbReference type="KEGG" id="lpan:LPMP_202650"/>
<dbReference type="PANTHER" id="PTHR34524">
    <property type="entry name" value="CALCYPHOSIN"/>
    <property type="match status" value="1"/>
</dbReference>
<dbReference type="VEuPathDB" id="TriTrypDB:LPMP_202650"/>
<dbReference type="PROSITE" id="PS50222">
    <property type="entry name" value="EF_HAND_2"/>
    <property type="match status" value="1"/>
</dbReference>
<sequence>MNCDPQNALLLEQTAQKTKRLLFLRSPSGVNGIRSFSRSLGIADDLGGTQVSAGELRRALQDNSVSLEEHEIQNIFTVLDRNGKGSIDPTEFIAVMCNNLSPLRKVWLQRVWRAFIKDPEDGSVEVRELQRQFIAETHPAVLRHELTAAEVRKDFASTFSEITNPEGKVSAQEFWEYYAGVSVSCNDDDSFVALLRGVWPLPGVSHDLSTSLAKDKAQYQVSYHTEQSLAEKTAVAHRKETLSALMTMIRCDHAPVILSSGAAARSLCLSLAKADESCGGFVREAAFLGALRQHRLYVPNPSLLECLDTNGDGSVDIRYYEALLLPSPSAARLMLLARLWSRCFENKDTAYSVPVQELHRKYHPSSPADKDAFLTAWDVRTAMGGKVQLEELVQWYVPQSAAVQRDKDFEELLHRQWGMYDG</sequence>
<dbReference type="AlphaFoldDB" id="A0A088S853"/>
<reference evidence="5 6" key="1">
    <citation type="journal article" date="2015" name="Sci. Rep.">
        <title>The genome of Leishmania panamensis: insights into genomics of the L. (Viannia) subgenus.</title>
        <authorList>
            <person name="Llanes A."/>
            <person name="Restrepo C.M."/>
            <person name="Vecchio G.D."/>
            <person name="Anguizola F.J."/>
            <person name="Lleonart R."/>
        </authorList>
    </citation>
    <scope>NUCLEOTIDE SEQUENCE [LARGE SCALE GENOMIC DNA]</scope>
    <source>
        <strain evidence="5 6">MHOM/PA/94/PSC-1</strain>
    </source>
</reference>
<dbReference type="InterPro" id="IPR051581">
    <property type="entry name" value="Ca-bind"/>
</dbReference>
<dbReference type="InterPro" id="IPR011992">
    <property type="entry name" value="EF-hand-dom_pair"/>
</dbReference>
<protein>
    <recommendedName>
        <fullName evidence="4">EF-hand domain-containing protein</fullName>
    </recommendedName>
</protein>
<evidence type="ECO:0000313" key="6">
    <source>
        <dbReference type="Proteomes" id="UP000063063"/>
    </source>
</evidence>
<evidence type="ECO:0000259" key="4">
    <source>
        <dbReference type="PROSITE" id="PS50222"/>
    </source>
</evidence>
<proteinExistence type="predicted"/>
<dbReference type="GO" id="GO:0005509">
    <property type="term" value="F:calcium ion binding"/>
    <property type="evidence" value="ECO:0007669"/>
    <property type="project" value="InterPro"/>
</dbReference>
<evidence type="ECO:0000256" key="2">
    <source>
        <dbReference type="ARBA" id="ARBA00022737"/>
    </source>
</evidence>
<gene>
    <name evidence="5" type="ORF">LPMP_202650</name>
</gene>
<dbReference type="Pfam" id="PF13833">
    <property type="entry name" value="EF-hand_8"/>
    <property type="match status" value="1"/>
</dbReference>
<feature type="domain" description="EF-hand" evidence="4">
    <location>
        <begin position="67"/>
        <end position="102"/>
    </location>
</feature>
<dbReference type="Proteomes" id="UP000063063">
    <property type="component" value="Chromosome 20"/>
</dbReference>
<dbReference type="EMBL" id="CP009389">
    <property type="protein sequence ID" value="AIN97761.1"/>
    <property type="molecule type" value="Genomic_DNA"/>
</dbReference>
<dbReference type="SUPFAM" id="SSF47473">
    <property type="entry name" value="EF-hand"/>
    <property type="match status" value="1"/>
</dbReference>
<evidence type="ECO:0000256" key="1">
    <source>
        <dbReference type="ARBA" id="ARBA00022723"/>
    </source>
</evidence>
<accession>A0A088S853</accession>
<dbReference type="CDD" id="cd00051">
    <property type="entry name" value="EFh"/>
    <property type="match status" value="1"/>
</dbReference>
<organism evidence="5 6">
    <name type="scientific">Leishmania panamensis</name>
    <dbReference type="NCBI Taxonomy" id="5679"/>
    <lineage>
        <taxon>Eukaryota</taxon>
        <taxon>Discoba</taxon>
        <taxon>Euglenozoa</taxon>
        <taxon>Kinetoplastea</taxon>
        <taxon>Metakinetoplastina</taxon>
        <taxon>Trypanosomatida</taxon>
        <taxon>Trypanosomatidae</taxon>
        <taxon>Leishmaniinae</taxon>
        <taxon>Leishmania</taxon>
        <taxon>Leishmania guyanensis species complex</taxon>
    </lineage>
</organism>
<dbReference type="VEuPathDB" id="TriTrypDB:LPAL13_200032300"/>
<keyword evidence="6" id="KW-1185">Reference proteome</keyword>
<dbReference type="Gene3D" id="1.10.238.10">
    <property type="entry name" value="EF-hand"/>
    <property type="match status" value="3"/>
</dbReference>
<evidence type="ECO:0000256" key="3">
    <source>
        <dbReference type="ARBA" id="ARBA00022837"/>
    </source>
</evidence>
<dbReference type="PANTHER" id="PTHR34524:SF6">
    <property type="entry name" value="CALCYPHOSINE LIKE"/>
    <property type="match status" value="1"/>
</dbReference>